<keyword evidence="9" id="KW-1185">Reference proteome</keyword>
<dbReference type="STRING" id="740709.A10D4_11559"/>
<dbReference type="EMBL" id="AMRG01000016">
    <property type="protein sequence ID" value="EKE80848.1"/>
    <property type="molecule type" value="Genomic_DNA"/>
</dbReference>
<feature type="coiled-coil region" evidence="5">
    <location>
        <begin position="413"/>
        <end position="447"/>
    </location>
</feature>
<dbReference type="GO" id="GO:0009421">
    <property type="term" value="C:bacterial-type flagellum filament cap"/>
    <property type="evidence" value="ECO:0007669"/>
    <property type="project" value="InterPro"/>
</dbReference>
<dbReference type="InterPro" id="IPR040026">
    <property type="entry name" value="FliD"/>
</dbReference>
<dbReference type="AlphaFoldDB" id="K2JZG4"/>
<evidence type="ECO:0000313" key="9">
    <source>
        <dbReference type="Proteomes" id="UP000014115"/>
    </source>
</evidence>
<dbReference type="GO" id="GO:0007155">
    <property type="term" value="P:cell adhesion"/>
    <property type="evidence" value="ECO:0007669"/>
    <property type="project" value="InterPro"/>
</dbReference>
<proteinExistence type="inferred from homology"/>
<dbReference type="GO" id="GO:0071973">
    <property type="term" value="P:bacterial-type flagellum-dependent cell motility"/>
    <property type="evidence" value="ECO:0007669"/>
    <property type="project" value="TreeGrafter"/>
</dbReference>
<keyword evidence="5" id="KW-0964">Secreted</keyword>
<comment type="subunit">
    <text evidence="2 5">Homopentamer.</text>
</comment>
<evidence type="ECO:0000256" key="4">
    <source>
        <dbReference type="ARBA" id="ARBA00023143"/>
    </source>
</evidence>
<comment type="function">
    <text evidence="5">Required for morphogenesis and for the elongation of the flagellar filament by facilitating polymerization of the flagellin monomers at the tip of growing filament. Forms a capping structure, which prevents flagellin subunits (transported through the central channel of the flagellum) from leaking out without polymerization at the distal end.</text>
</comment>
<keyword evidence="8" id="KW-0969">Cilium</keyword>
<comment type="similarity">
    <text evidence="1 5">Belongs to the FliD family.</text>
</comment>
<dbReference type="InterPro" id="IPR003481">
    <property type="entry name" value="FliD_N"/>
</dbReference>
<keyword evidence="8" id="KW-0966">Cell projection</keyword>
<dbReference type="eggNOG" id="COG1345">
    <property type="taxonomic scope" value="Bacteria"/>
</dbReference>
<dbReference type="PANTHER" id="PTHR30288">
    <property type="entry name" value="FLAGELLAR CAP/ASSEMBLY PROTEIN FLID"/>
    <property type="match status" value="1"/>
</dbReference>
<evidence type="ECO:0000256" key="1">
    <source>
        <dbReference type="ARBA" id="ARBA00009764"/>
    </source>
</evidence>
<dbReference type="GO" id="GO:0005576">
    <property type="term" value="C:extracellular region"/>
    <property type="evidence" value="ECO:0007669"/>
    <property type="project" value="UniProtKB-SubCell"/>
</dbReference>
<evidence type="ECO:0000256" key="2">
    <source>
        <dbReference type="ARBA" id="ARBA00011255"/>
    </source>
</evidence>
<reference evidence="8 9" key="1">
    <citation type="journal article" date="2012" name="J. Bacteriol.">
        <title>Genome Sequence of Idiomarina xiamenensis Type Strain 10-D-4.</title>
        <authorList>
            <person name="Lai Q."/>
            <person name="Wang L."/>
            <person name="Wang W."/>
            <person name="Shao Z."/>
        </authorList>
    </citation>
    <scope>NUCLEOTIDE SEQUENCE [LARGE SCALE GENOMIC DNA]</scope>
    <source>
        <strain evidence="8 9">10-D-4</strain>
    </source>
</reference>
<feature type="domain" description="Flagellar hook-associated protein 2 C-terminal" evidence="7">
    <location>
        <begin position="226"/>
        <end position="450"/>
    </location>
</feature>
<keyword evidence="8" id="KW-0282">Flagellum</keyword>
<organism evidence="8 9">
    <name type="scientific">Idiomarina xiamenensis 10-D-4</name>
    <dbReference type="NCBI Taxonomy" id="740709"/>
    <lineage>
        <taxon>Bacteria</taxon>
        <taxon>Pseudomonadati</taxon>
        <taxon>Pseudomonadota</taxon>
        <taxon>Gammaproteobacteria</taxon>
        <taxon>Alteromonadales</taxon>
        <taxon>Idiomarinaceae</taxon>
        <taxon>Idiomarina</taxon>
    </lineage>
</organism>
<keyword evidence="3 5" id="KW-0175">Coiled coil</keyword>
<dbReference type="GO" id="GO:0009424">
    <property type="term" value="C:bacterial-type flagellum hook"/>
    <property type="evidence" value="ECO:0007669"/>
    <property type="project" value="UniProtKB-UniRule"/>
</dbReference>
<evidence type="ECO:0000313" key="8">
    <source>
        <dbReference type="EMBL" id="EKE80848.1"/>
    </source>
</evidence>
<dbReference type="InterPro" id="IPR010809">
    <property type="entry name" value="FliD_C"/>
</dbReference>
<dbReference type="OrthoDB" id="9810816at2"/>
<evidence type="ECO:0000259" key="7">
    <source>
        <dbReference type="Pfam" id="PF07195"/>
    </source>
</evidence>
<keyword evidence="4 5" id="KW-0975">Bacterial flagellum</keyword>
<dbReference type="PANTHER" id="PTHR30288:SF0">
    <property type="entry name" value="FLAGELLAR HOOK-ASSOCIATED PROTEIN 2"/>
    <property type="match status" value="1"/>
</dbReference>
<evidence type="ECO:0000259" key="6">
    <source>
        <dbReference type="Pfam" id="PF02465"/>
    </source>
</evidence>
<dbReference type="RefSeq" id="WP_008489686.1">
    <property type="nucleotide sequence ID" value="NZ_AMRG01000016.1"/>
</dbReference>
<name>K2JZG4_9GAMM</name>
<comment type="caution">
    <text evidence="8">The sequence shown here is derived from an EMBL/GenBank/DDBJ whole genome shotgun (WGS) entry which is preliminary data.</text>
</comment>
<dbReference type="Proteomes" id="UP000014115">
    <property type="component" value="Unassembled WGS sequence"/>
</dbReference>
<dbReference type="Pfam" id="PF07195">
    <property type="entry name" value="FliD_C"/>
    <property type="match status" value="1"/>
</dbReference>
<accession>K2JZG4</accession>
<sequence length="469" mass="49656">MPSFAGIGSNLPLEDLITSTVAAANQPKVKRFNEAQSRYEVELSALGAVKSQLSKFQSVVDKLADADEFYRRTSNITQPASGDAIAFTSTADSSVGQFSVEVQQLAQGSRAISAAGAFATSDQVVSDSDATLTFSAGDKSFSVDISAGETLEQVRRRVNDMTGDNFGVSMNIINTGSEAKVVFSSSLTGAGNDLEVTSNNADFDGMSTTAADGSAGGLTIADADKARDAIISIDGITATNSSNTFADVIEGSTIIAKKVTAEGESATVDISHDREGVDKLIDEFVAAYNGVVDIINQATAFNKNTGASAALNGDASMRGLQQQMVIALSSEVTDSGKFNNLFDLGLSLDKDGKLQRENVVRSVNEAMDDDFASFAKVFSSDEGIGSKFEEMLGNYLGSGGVISQREDSLDERLRGIADDREAHKYRMEQLEAQLREKYTALDVLVSQMQSTSDYLTQQLASLPGFGSKK</sequence>
<comment type="subcellular location">
    <subcellularLocation>
        <location evidence="5">Secreted</location>
    </subcellularLocation>
    <subcellularLocation>
        <location evidence="5">Bacterial flagellum</location>
    </subcellularLocation>
</comment>
<dbReference type="PATRIC" id="fig|740709.3.peg.2336"/>
<evidence type="ECO:0000256" key="3">
    <source>
        <dbReference type="ARBA" id="ARBA00023054"/>
    </source>
</evidence>
<protein>
    <recommendedName>
        <fullName evidence="5">Flagellar hook-associated protein 2</fullName>
        <shortName evidence="5">HAP2</shortName>
    </recommendedName>
    <alternativeName>
        <fullName evidence="5">Flagellar cap protein</fullName>
    </alternativeName>
</protein>
<dbReference type="Pfam" id="PF02465">
    <property type="entry name" value="FliD_N"/>
    <property type="match status" value="1"/>
</dbReference>
<evidence type="ECO:0000256" key="5">
    <source>
        <dbReference type="RuleBase" id="RU362066"/>
    </source>
</evidence>
<feature type="domain" description="Flagellar hook-associated protein 2 N-terminal" evidence="6">
    <location>
        <begin position="9"/>
        <end position="108"/>
    </location>
</feature>
<gene>
    <name evidence="8" type="ORF">A10D4_11559</name>
</gene>